<dbReference type="GO" id="GO:0005524">
    <property type="term" value="F:ATP binding"/>
    <property type="evidence" value="ECO:0007669"/>
    <property type="project" value="UniProtKB-KW"/>
</dbReference>
<dbReference type="PANTHER" id="PTHR11573">
    <property type="entry name" value="RIBONUCLEOSIDE-DIPHOSPHATE REDUCTASE LARGE CHAIN"/>
    <property type="match status" value="1"/>
</dbReference>
<proteinExistence type="inferred from homology"/>
<dbReference type="AlphaFoldDB" id="A0A6C0AKA0"/>
<dbReference type="InterPro" id="IPR008926">
    <property type="entry name" value="RNR_R1-su_N"/>
</dbReference>
<dbReference type="SUPFAM" id="SSF48168">
    <property type="entry name" value="R1 subunit of ribonucleotide reductase, N-terminal domain"/>
    <property type="match status" value="1"/>
</dbReference>
<dbReference type="GO" id="GO:0004748">
    <property type="term" value="F:ribonucleoside-diphosphate reductase activity, thioredoxin disulfide as acceptor"/>
    <property type="evidence" value="ECO:0007669"/>
    <property type="project" value="UniProtKB-EC"/>
</dbReference>
<dbReference type="Pfam" id="PF03477">
    <property type="entry name" value="ATP-cone"/>
    <property type="match status" value="1"/>
</dbReference>
<evidence type="ECO:0000313" key="9">
    <source>
        <dbReference type="EMBL" id="QHS79903.1"/>
    </source>
</evidence>
<dbReference type="InterPro" id="IPR005144">
    <property type="entry name" value="ATP-cone_dom"/>
</dbReference>
<evidence type="ECO:0000256" key="7">
    <source>
        <dbReference type="ARBA" id="ARBA00023116"/>
    </source>
</evidence>
<evidence type="ECO:0000256" key="2">
    <source>
        <dbReference type="ARBA" id="ARBA00012274"/>
    </source>
</evidence>
<keyword evidence="4" id="KW-0547">Nucleotide-binding</keyword>
<dbReference type="GO" id="GO:0009263">
    <property type="term" value="P:deoxyribonucleotide biosynthetic process"/>
    <property type="evidence" value="ECO:0007669"/>
    <property type="project" value="UniProtKB-KW"/>
</dbReference>
<evidence type="ECO:0000256" key="3">
    <source>
        <dbReference type="ARBA" id="ARBA00022533"/>
    </source>
</evidence>
<dbReference type="SUPFAM" id="SSF51998">
    <property type="entry name" value="PFL-like glycyl radical enzymes"/>
    <property type="match status" value="1"/>
</dbReference>
<dbReference type="InterPro" id="IPR013346">
    <property type="entry name" value="NrdE_NrdA_C"/>
</dbReference>
<dbReference type="EC" id="1.17.4.1" evidence="2"/>
<dbReference type="EMBL" id="MN740664">
    <property type="protein sequence ID" value="QHS79903.1"/>
    <property type="molecule type" value="Genomic_DNA"/>
</dbReference>
<dbReference type="PRINTS" id="PR01183">
    <property type="entry name" value="RIBORDTASEM1"/>
</dbReference>
<organism evidence="9">
    <name type="scientific">viral metagenome</name>
    <dbReference type="NCBI Taxonomy" id="1070528"/>
    <lineage>
        <taxon>unclassified sequences</taxon>
        <taxon>metagenomes</taxon>
        <taxon>organismal metagenomes</taxon>
    </lineage>
</organism>
<evidence type="ECO:0000259" key="8">
    <source>
        <dbReference type="PROSITE" id="PS51161"/>
    </source>
</evidence>
<dbReference type="PROSITE" id="PS00089">
    <property type="entry name" value="RIBORED_LARGE"/>
    <property type="match status" value="1"/>
</dbReference>
<dbReference type="NCBIfam" id="TIGR02506">
    <property type="entry name" value="NrdE_NrdA"/>
    <property type="match status" value="1"/>
</dbReference>
<evidence type="ECO:0000256" key="1">
    <source>
        <dbReference type="ARBA" id="ARBA00010406"/>
    </source>
</evidence>
<dbReference type="PANTHER" id="PTHR11573:SF6">
    <property type="entry name" value="RIBONUCLEOSIDE-DIPHOSPHATE REDUCTASE LARGE SUBUNIT"/>
    <property type="match status" value="1"/>
</dbReference>
<dbReference type="Pfam" id="PF02867">
    <property type="entry name" value="Ribonuc_red_lgC"/>
    <property type="match status" value="1"/>
</dbReference>
<dbReference type="Pfam" id="PF00317">
    <property type="entry name" value="Ribonuc_red_lgN"/>
    <property type="match status" value="1"/>
</dbReference>
<dbReference type="InterPro" id="IPR000788">
    <property type="entry name" value="RNR_lg_C"/>
</dbReference>
<dbReference type="Gene3D" id="3.20.70.20">
    <property type="match status" value="1"/>
</dbReference>
<sequence>MEDTVAKMSDHIYVTKRNGDRVPVSFNEVLNRIQKLADGLSHVNPDLVAQKVCNQIQDGIKTSELDEFAAEVCAMMQARYHPNYGKLAARLVIDNHQKKTPSRLAESTQVLFDDGVIAESYHSLAQDPEFETMIDYSRDFMFEYFGFKTLENGYMLKRRDGRIWERPQHMWMRVAIQLHGRSFALVKETYDALSQGYFIHATPTLFNSGTKHAQLSSCFLVEMEEDSIKGIYGTLGECAQISKWAGGVGLSIHDIRARGATIHGTNGQSTGITPMLKVFNDTAKYVNQGGKRNGSFAIYIEPWHADIEEFLRLKLNTGTDDERARDLFYALWICDLFMERVEQDAMWSLMSPDECPGLSDCWGDEFNALYTTYEHKNKRVKEIPAKKLWQMILDAQIQTGTPYLLYKDAANRKSNQQNLGTIKSSNLCAEIIEYTSKDETAVCNLGSLALPKFVKDGKFDFESLRSYTAILARNLDVIIDKTYYPTDKCQRSNSRHRPIGIGVQGLADVFAMLRLPWGSDAAAKLNREIFENIYFAAATTSMLGASSGGWRGIAVDAEKMYESFGTSPMSQGKLQCDLWGDKPVTAYLNWDSLRKMCAGGMRNSLMIALMPTASTSQILGNNECFEPFTSNLYTRRVLSGDFVVINKYLVEDLVARGQWVPELRTAIIANNGSIANMPEIDGDLRELYRTAWEIPMKTLINMSRDRAPFVCQSQSLNLFIADPTHSKLTSMHFYAWKQGLKTGCYYLRTKAAAKAQQFTVEPSSCVSCSA</sequence>
<dbReference type="InterPro" id="IPR039718">
    <property type="entry name" value="Rrm1"/>
</dbReference>
<dbReference type="GO" id="GO:0005971">
    <property type="term" value="C:ribonucleoside-diphosphate reductase complex"/>
    <property type="evidence" value="ECO:0007669"/>
    <property type="project" value="TreeGrafter"/>
</dbReference>
<keyword evidence="5" id="KW-0067">ATP-binding</keyword>
<dbReference type="CDD" id="cd01679">
    <property type="entry name" value="RNR_I"/>
    <property type="match status" value="1"/>
</dbReference>
<evidence type="ECO:0000256" key="6">
    <source>
        <dbReference type="ARBA" id="ARBA00023002"/>
    </source>
</evidence>
<name>A0A6C0AKA0_9ZZZZ</name>
<accession>A0A6C0AKA0</accession>
<keyword evidence="3" id="KW-0021">Allosteric enzyme</keyword>
<keyword evidence="6" id="KW-0560">Oxidoreductase</keyword>
<comment type="similarity">
    <text evidence="1">Belongs to the ribonucleoside diphosphate reductase large chain family.</text>
</comment>
<reference evidence="9" key="1">
    <citation type="journal article" date="2020" name="Nature">
        <title>Giant virus diversity and host interactions through global metagenomics.</title>
        <authorList>
            <person name="Schulz F."/>
            <person name="Roux S."/>
            <person name="Paez-Espino D."/>
            <person name="Jungbluth S."/>
            <person name="Walsh D.A."/>
            <person name="Denef V.J."/>
            <person name="McMahon K.D."/>
            <person name="Konstantinidis K.T."/>
            <person name="Eloe-Fadrosh E.A."/>
            <person name="Kyrpides N.C."/>
            <person name="Woyke T."/>
        </authorList>
    </citation>
    <scope>NUCLEOTIDE SEQUENCE</scope>
    <source>
        <strain evidence="9">GVMAG-S-1035375-24</strain>
    </source>
</reference>
<evidence type="ECO:0000256" key="5">
    <source>
        <dbReference type="ARBA" id="ARBA00022840"/>
    </source>
</evidence>
<protein>
    <recommendedName>
        <fullName evidence="2">ribonucleoside-diphosphate reductase</fullName>
        <ecNumber evidence="2">1.17.4.1</ecNumber>
    </recommendedName>
</protein>
<dbReference type="InterPro" id="IPR013509">
    <property type="entry name" value="RNR_lsu_N"/>
</dbReference>
<feature type="domain" description="ATP-cone" evidence="8">
    <location>
        <begin position="12"/>
        <end position="102"/>
    </location>
</feature>
<dbReference type="PROSITE" id="PS51161">
    <property type="entry name" value="ATP_CONE"/>
    <property type="match status" value="1"/>
</dbReference>
<evidence type="ECO:0000256" key="4">
    <source>
        <dbReference type="ARBA" id="ARBA00022741"/>
    </source>
</evidence>
<keyword evidence="7" id="KW-0215">Deoxyribonucleotide synthesis</keyword>
<dbReference type="UniPathway" id="UPA00326"/>